<dbReference type="RefSeq" id="WP_020758137.1">
    <property type="nucleotide sequence ID" value="NZ_LRTT01000001.1"/>
</dbReference>
<gene>
    <name evidence="1" type="ORF">AXE73_04060</name>
</gene>
<name>A0A3E1IXQ2_GARVA</name>
<dbReference type="AlphaFoldDB" id="A0A3E1IXQ2"/>
<evidence type="ECO:0000313" key="1">
    <source>
        <dbReference type="EMBL" id="RFD77761.1"/>
    </source>
</evidence>
<accession>A0A3E1IXQ2</accession>
<evidence type="ECO:0000313" key="2">
    <source>
        <dbReference type="Proteomes" id="UP000258533"/>
    </source>
</evidence>
<reference evidence="1 2" key="1">
    <citation type="submission" date="2016-02" db="EMBL/GenBank/DDBJ databases">
        <title>Gardnerella vaginalis Subgroups Defined by cpn60 Sequencing and Sialidase Activity in Isolates from Canada, Belgium and Kenya.</title>
        <authorList>
            <person name="Schellenberg J."/>
            <person name="Paramel Jayaprakash T."/>
            <person name="Withana Gamage N."/>
            <person name="Patterson M.H."/>
            <person name="Vaneechoutte M."/>
            <person name="Hill J.E."/>
        </authorList>
    </citation>
    <scope>NUCLEOTIDE SEQUENCE [LARGE SCALE GENOMIC DNA]</scope>
    <source>
        <strain evidence="1 2">N144</strain>
    </source>
</reference>
<sequence length="105" mass="11896">MTQEKKIVPKDEPILVSIKGIDLTVDPQMLDDLETLELLSQLNPADDTEPNAFALIPLLKRLFGEKYKQVKNALRNKETGRITMEEVSSFVFEYLSKVSPNSSRS</sequence>
<protein>
    <submittedName>
        <fullName evidence="1">Uncharacterized protein</fullName>
    </submittedName>
</protein>
<comment type="caution">
    <text evidence="1">The sequence shown here is derived from an EMBL/GenBank/DDBJ whole genome shotgun (WGS) entry which is preliminary data.</text>
</comment>
<proteinExistence type="predicted"/>
<dbReference type="Proteomes" id="UP000258533">
    <property type="component" value="Unassembled WGS sequence"/>
</dbReference>
<dbReference type="EMBL" id="LRTT01000001">
    <property type="protein sequence ID" value="RFD77761.1"/>
    <property type="molecule type" value="Genomic_DNA"/>
</dbReference>
<organism evidence="1 2">
    <name type="scientific">Gardnerella vaginalis</name>
    <dbReference type="NCBI Taxonomy" id="2702"/>
    <lineage>
        <taxon>Bacteria</taxon>
        <taxon>Bacillati</taxon>
        <taxon>Actinomycetota</taxon>
        <taxon>Actinomycetes</taxon>
        <taxon>Bifidobacteriales</taxon>
        <taxon>Bifidobacteriaceae</taxon>
        <taxon>Gardnerella</taxon>
    </lineage>
</organism>